<dbReference type="EMBL" id="VLJT01000027">
    <property type="protein sequence ID" value="TWH16098.1"/>
    <property type="molecule type" value="Genomic_DNA"/>
</dbReference>
<dbReference type="RefSeq" id="WP_145692163.1">
    <property type="nucleotide sequence ID" value="NZ_VLJT01000027.1"/>
</dbReference>
<dbReference type="GO" id="GO:0016853">
    <property type="term" value="F:isomerase activity"/>
    <property type="evidence" value="ECO:0007669"/>
    <property type="project" value="UniProtKB-KW"/>
</dbReference>
<comment type="caution">
    <text evidence="1">The sequence shown here is derived from an EMBL/GenBank/DDBJ whole genome shotgun (WGS) entry which is preliminary data.</text>
</comment>
<gene>
    <name evidence="1" type="ORF">L618_002900000340</name>
</gene>
<organism evidence="1 2">
    <name type="scientific">Rhodococcus rhodochrous J45</name>
    <dbReference type="NCBI Taxonomy" id="935266"/>
    <lineage>
        <taxon>Bacteria</taxon>
        <taxon>Bacillati</taxon>
        <taxon>Actinomycetota</taxon>
        <taxon>Actinomycetes</taxon>
        <taxon>Mycobacteriales</taxon>
        <taxon>Nocardiaceae</taxon>
        <taxon>Rhodococcus</taxon>
    </lineage>
</organism>
<name>A0A562E330_RHORH</name>
<sequence>MTHFSADYGWRGTVGLISTPVIENAHVELARVAPEGVGVYQTFPNVPNFQVDATNIRRAVEQLETSATTLSNAGVDVIGQVGTPFSFAGGTGLEWAQDITARMEKASGKPVAMMGLSIVEAMRDRGYKSVAISSTYYNRDLCERYTRFFEAAGVRVLTIKNWVDQERFPDEASMSPPKLWYPASYAYKSAREVAIEAPEADCIIMSGAAVHTMDIIAPLEADLGKPVISSDAAFFWKILSLLGIRETSGSWGSLLDSL</sequence>
<protein>
    <submittedName>
        <fullName evidence="1">Maleate isomerase</fullName>
    </submittedName>
</protein>
<reference evidence="1 2" key="1">
    <citation type="submission" date="2019-07" db="EMBL/GenBank/DDBJ databases">
        <title>Genome sequencing of lignin-degrading bacterial isolates.</title>
        <authorList>
            <person name="Gladden J."/>
        </authorList>
    </citation>
    <scope>NUCLEOTIDE SEQUENCE [LARGE SCALE GENOMIC DNA]</scope>
    <source>
        <strain evidence="1 2">J45</strain>
    </source>
</reference>
<dbReference type="InterPro" id="IPR026286">
    <property type="entry name" value="MaiA/AMDase"/>
</dbReference>
<dbReference type="Proteomes" id="UP000317573">
    <property type="component" value="Unassembled WGS sequence"/>
</dbReference>
<dbReference type="Pfam" id="PF17645">
    <property type="entry name" value="Amdase"/>
    <property type="match status" value="1"/>
</dbReference>
<keyword evidence="1" id="KW-0413">Isomerase</keyword>
<evidence type="ECO:0000313" key="2">
    <source>
        <dbReference type="Proteomes" id="UP000317573"/>
    </source>
</evidence>
<dbReference type="PANTHER" id="PTHR40267:SF1">
    <property type="entry name" value="BLR3294 PROTEIN"/>
    <property type="match status" value="1"/>
</dbReference>
<accession>A0A562E330</accession>
<dbReference type="Gene3D" id="3.40.50.12500">
    <property type="match status" value="1"/>
</dbReference>
<dbReference type="AlphaFoldDB" id="A0A562E330"/>
<dbReference type="PANTHER" id="PTHR40267">
    <property type="entry name" value="BLR3294 PROTEIN"/>
    <property type="match status" value="1"/>
</dbReference>
<proteinExistence type="predicted"/>
<dbReference type="InterPro" id="IPR053714">
    <property type="entry name" value="Iso_Racemase_Enz_sf"/>
</dbReference>
<evidence type="ECO:0000313" key="1">
    <source>
        <dbReference type="EMBL" id="TWH16098.1"/>
    </source>
</evidence>